<evidence type="ECO:0000313" key="6">
    <source>
        <dbReference type="Proteomes" id="UP000000429"/>
    </source>
</evidence>
<keyword evidence="6" id="KW-1185">Reference proteome</keyword>
<dbReference type="FunFam" id="3.30.420.10:FF:000045">
    <property type="entry name" value="3'-5' exonuclease DinG"/>
    <property type="match status" value="1"/>
</dbReference>
<keyword evidence="3" id="KW-1133">Transmembrane helix</keyword>
<dbReference type="Proteomes" id="UP000000429">
    <property type="component" value="Chromosome"/>
</dbReference>
<dbReference type="GO" id="GO:0003887">
    <property type="term" value="F:DNA-directed DNA polymerase activity"/>
    <property type="evidence" value="ECO:0007669"/>
    <property type="project" value="InterPro"/>
</dbReference>
<dbReference type="PhylomeDB" id="O25937"/>
<evidence type="ECO:0000256" key="1">
    <source>
        <dbReference type="ARBA" id="ARBA00025483"/>
    </source>
</evidence>
<dbReference type="STRING" id="85962.HP_1387"/>
<dbReference type="GO" id="GO:0003677">
    <property type="term" value="F:DNA binding"/>
    <property type="evidence" value="ECO:0007669"/>
    <property type="project" value="InterPro"/>
</dbReference>
<comment type="subunit">
    <text evidence="2">DNA polymerase III contains a core (composed of alpha, epsilon and theta chains) that associates with a tau subunit. This core dimerizes to form the POLIII' complex. PolIII' associates with the gamma complex (composed of gamma, delta, delta', psi and chi chains) and with the beta chain to form the complete DNA polymerase III complex.</text>
</comment>
<sequence length="350" mass="40046">MIKISLNSNKRAWMWWFQGVIFLNPKIVSWLLKAYRMSDNLLHKDIQALIARLKRQDLSLGMLEKSLSRLIHDEINLEYLKACGLNFIETSENLITLKNLKTPLKDEVFSFIDLETTGSCPIKHEILEIGAVQVKGGEIINRFETLVKVKSVPDYIAELTGITYEDTLNAPSAHEALQELRLFLGNSVFVAHNANFDYNFLGRYFVEKLHCPLLNLKLCTLDLSKRAILSMRYSLSFLKELLGFGIEVSHRAYADALASYKLFEICLLNLPSYIKTTMDLIDFSKCANTLIKRPPKARYQEIPSPFSLFEKTKGLFNHKSNQLNESCLMGFMGTEILASLFDTFECCLVF</sequence>
<dbReference type="EnsemblBacteria" id="AAD08426">
    <property type="protein sequence ID" value="AAD08426"/>
    <property type="gene ID" value="HP_1387"/>
</dbReference>
<feature type="transmembrane region" description="Helical" evidence="3">
    <location>
        <begin position="12"/>
        <end position="32"/>
    </location>
</feature>
<dbReference type="EMBL" id="AE000511">
    <property type="protein sequence ID" value="AAD08426.1"/>
    <property type="molecule type" value="Genomic_DNA"/>
</dbReference>
<dbReference type="Gene3D" id="3.30.420.10">
    <property type="entry name" value="Ribonuclease H-like superfamily/Ribonuclease H"/>
    <property type="match status" value="1"/>
</dbReference>
<dbReference type="eggNOG" id="COG0847">
    <property type="taxonomic scope" value="Bacteria"/>
</dbReference>
<dbReference type="InterPro" id="IPR013520">
    <property type="entry name" value="Ribonucl_H"/>
</dbReference>
<dbReference type="GO" id="GO:0005829">
    <property type="term" value="C:cytosol"/>
    <property type="evidence" value="ECO:0000318"/>
    <property type="project" value="GO_Central"/>
</dbReference>
<organism evidence="5 6">
    <name type="scientific">Helicobacter pylori (strain ATCC 700392 / 26695)</name>
    <name type="common">Campylobacter pylori</name>
    <dbReference type="NCBI Taxonomy" id="85962"/>
    <lineage>
        <taxon>Bacteria</taxon>
        <taxon>Pseudomonadati</taxon>
        <taxon>Campylobacterota</taxon>
        <taxon>Epsilonproteobacteria</taxon>
        <taxon>Campylobacterales</taxon>
        <taxon>Helicobacteraceae</taxon>
        <taxon>Helicobacter</taxon>
    </lineage>
</organism>
<evidence type="ECO:0000259" key="4">
    <source>
        <dbReference type="SMART" id="SM00479"/>
    </source>
</evidence>
<evidence type="ECO:0000256" key="3">
    <source>
        <dbReference type="SAM" id="Phobius"/>
    </source>
</evidence>
<dbReference type="PIR" id="C64693">
    <property type="entry name" value="C64693"/>
</dbReference>
<dbReference type="NCBIfam" id="NF006316">
    <property type="entry name" value="PRK08517.1"/>
    <property type="match status" value="1"/>
</dbReference>
<dbReference type="GO" id="GO:0045004">
    <property type="term" value="P:DNA replication proofreading"/>
    <property type="evidence" value="ECO:0000318"/>
    <property type="project" value="GO_Central"/>
</dbReference>
<gene>
    <name evidence="5" type="ordered locus">HP_1387</name>
</gene>
<dbReference type="AlphaFoldDB" id="O25937"/>
<dbReference type="InterPro" id="IPR036397">
    <property type="entry name" value="RNaseH_sf"/>
</dbReference>
<dbReference type="PANTHER" id="PTHR30231">
    <property type="entry name" value="DNA POLYMERASE III SUBUNIT EPSILON"/>
    <property type="match status" value="1"/>
</dbReference>
<dbReference type="KEGG" id="hpy:HP_1387"/>
<protein>
    <submittedName>
        <fullName evidence="5">DNA polymerase III epsilon subunit (DnaQ)</fullName>
    </submittedName>
</protein>
<dbReference type="Pfam" id="PF00929">
    <property type="entry name" value="RNase_T"/>
    <property type="match status" value="1"/>
</dbReference>
<dbReference type="CDD" id="cd06127">
    <property type="entry name" value="DEDDh"/>
    <property type="match status" value="1"/>
</dbReference>
<keyword evidence="3" id="KW-0472">Membrane</keyword>
<dbReference type="GO" id="GO:0008408">
    <property type="term" value="F:3'-5' exonuclease activity"/>
    <property type="evidence" value="ECO:0000318"/>
    <property type="project" value="GO_Central"/>
</dbReference>
<accession>O25937</accession>
<dbReference type="InterPro" id="IPR006054">
    <property type="entry name" value="DnaQ"/>
</dbReference>
<dbReference type="SMART" id="SM00479">
    <property type="entry name" value="EXOIII"/>
    <property type="match status" value="1"/>
</dbReference>
<dbReference type="PATRIC" id="fig|85962.8.peg.1452"/>
<dbReference type="NCBIfam" id="TIGR00573">
    <property type="entry name" value="dnaq"/>
    <property type="match status" value="1"/>
</dbReference>
<reference evidence="5 6" key="1">
    <citation type="journal article" date="1997" name="Nature">
        <title>The complete genome sequence of the gastric pathogen Helicobacter pylori.</title>
        <authorList>
            <person name="Tomb J.-F."/>
            <person name="White O."/>
            <person name="Kerlavage A.R."/>
            <person name="Clayton R.A."/>
            <person name="Sutton G.G."/>
            <person name="Fleischmann R.D."/>
            <person name="Ketchum K.A."/>
            <person name="Klenk H.P."/>
            <person name="Gill S."/>
            <person name="Dougherty B.A."/>
            <person name="Nelson K."/>
            <person name="Quackenbush J."/>
            <person name="Zhou L."/>
            <person name="Kirkness E.F."/>
            <person name="Peterson S."/>
            <person name="Loftus B."/>
            <person name="Richardson D."/>
            <person name="Dodson R."/>
            <person name="Khalak H.G."/>
            <person name="Glodek A."/>
            <person name="McKenney K."/>
            <person name="Fitzegerald L.M."/>
            <person name="Lee N."/>
            <person name="Adams M.D."/>
            <person name="Hickey E.K."/>
            <person name="Berg D.E."/>
            <person name="Gocayne J.D."/>
            <person name="Utterback T.R."/>
            <person name="Peterson J.D."/>
            <person name="Kelley J.M."/>
            <person name="Karp P.D."/>
            <person name="Smith H.O."/>
            <person name="Fraser C.M."/>
            <person name="Venter J.C."/>
        </authorList>
    </citation>
    <scope>NUCLEOTIDE SEQUENCE [LARGE SCALE GENOMIC DNA]</scope>
    <source>
        <strain evidence="6">ATCC 700392 / 26695</strain>
    </source>
</reference>
<dbReference type="InParanoid" id="O25937"/>
<feature type="domain" description="Exonuclease" evidence="4">
    <location>
        <begin position="108"/>
        <end position="272"/>
    </location>
</feature>
<evidence type="ECO:0000256" key="2">
    <source>
        <dbReference type="ARBA" id="ARBA00026073"/>
    </source>
</evidence>
<dbReference type="PaxDb" id="85962-C694_07160"/>
<proteinExistence type="predicted"/>
<dbReference type="InterPro" id="IPR012337">
    <property type="entry name" value="RNaseH-like_sf"/>
</dbReference>
<dbReference type="SUPFAM" id="SSF53098">
    <property type="entry name" value="Ribonuclease H-like"/>
    <property type="match status" value="1"/>
</dbReference>
<name>O25937_HELPY</name>
<evidence type="ECO:0000313" key="5">
    <source>
        <dbReference type="EMBL" id="AAD08426.1"/>
    </source>
</evidence>
<dbReference type="PANTHER" id="PTHR30231:SF41">
    <property type="entry name" value="DNA POLYMERASE III SUBUNIT EPSILON"/>
    <property type="match status" value="1"/>
</dbReference>
<comment type="function">
    <text evidence="1">DNA polymerase III is a complex, multichain enzyme responsible for most of the replicative synthesis in bacteria. The epsilon subunit contain the editing function and is a proofreading 3'-5' exonuclease.</text>
</comment>
<dbReference type="OrthoDB" id="9804290at2"/>
<keyword evidence="3" id="KW-0812">Transmembrane</keyword>